<dbReference type="GO" id="GO:0030980">
    <property type="term" value="P:alpha-glucan catabolic process"/>
    <property type="evidence" value="ECO:0007669"/>
    <property type="project" value="InterPro"/>
</dbReference>
<dbReference type="Proteomes" id="UP000030380">
    <property type="component" value="Unassembled WGS sequence"/>
</dbReference>
<feature type="signal peptide" evidence="5">
    <location>
        <begin position="1"/>
        <end position="20"/>
    </location>
</feature>
<dbReference type="AlphaFoldDB" id="A0A0A3ALN6"/>
<dbReference type="SUPFAM" id="SSF51445">
    <property type="entry name" value="(Trans)glycosidases"/>
    <property type="match status" value="1"/>
</dbReference>
<feature type="active site" description="Proton donor" evidence="1">
    <location>
        <position position="508"/>
    </location>
</feature>
<evidence type="ECO:0000259" key="6">
    <source>
        <dbReference type="SMART" id="SM00642"/>
    </source>
</evidence>
<protein>
    <submittedName>
        <fullName evidence="7">Alpha-amylase</fullName>
    </submittedName>
</protein>
<dbReference type="InterPro" id="IPR017853">
    <property type="entry name" value="GH"/>
</dbReference>
<feature type="binding site" evidence="2">
    <location>
        <position position="469"/>
    </location>
    <ligand>
        <name>Ca(2+)</name>
        <dbReference type="ChEBI" id="CHEBI:29108"/>
    </ligand>
</feature>
<feature type="binding site" evidence="2">
    <location>
        <position position="319"/>
    </location>
    <ligand>
        <name>Ca(2+)</name>
        <dbReference type="ChEBI" id="CHEBI:29108"/>
    </ligand>
</feature>
<dbReference type="Pfam" id="PF00128">
    <property type="entry name" value="Alpha-amylase"/>
    <property type="match status" value="1"/>
</dbReference>
<keyword evidence="2" id="KW-0479">Metal-binding</keyword>
<evidence type="ECO:0000313" key="8">
    <source>
        <dbReference type="Proteomes" id="UP000030380"/>
    </source>
</evidence>
<dbReference type="GO" id="GO:0042597">
    <property type="term" value="C:periplasmic space"/>
    <property type="evidence" value="ECO:0007669"/>
    <property type="project" value="InterPro"/>
</dbReference>
<dbReference type="InterPro" id="IPR006047">
    <property type="entry name" value="GH13_cat_dom"/>
</dbReference>
<dbReference type="NCBIfam" id="NF007052">
    <property type="entry name" value="PRK09505.1-2"/>
    <property type="match status" value="1"/>
</dbReference>
<evidence type="ECO:0000256" key="1">
    <source>
        <dbReference type="PIRSR" id="PIRSR036917-1"/>
    </source>
</evidence>
<dbReference type="GO" id="GO:0004556">
    <property type="term" value="F:alpha-amylase activity"/>
    <property type="evidence" value="ECO:0007669"/>
    <property type="project" value="InterPro"/>
</dbReference>
<feature type="disulfide bond" evidence="4">
    <location>
        <begin position="124"/>
        <end position="542"/>
    </location>
</feature>
<evidence type="ECO:0000313" key="7">
    <source>
        <dbReference type="EMBL" id="KGQ70313.1"/>
    </source>
</evidence>
<dbReference type="PIRSF" id="PIRSF036917">
    <property type="entry name" value="Alph_amls_MalS"/>
    <property type="match status" value="1"/>
</dbReference>
<dbReference type="EMBL" id="JSUM01000011">
    <property type="protein sequence ID" value="KGQ70313.1"/>
    <property type="molecule type" value="Genomic_DNA"/>
</dbReference>
<dbReference type="GO" id="GO:0009313">
    <property type="term" value="P:oligosaccharide catabolic process"/>
    <property type="evidence" value="ECO:0007669"/>
    <property type="project" value="InterPro"/>
</dbReference>
<dbReference type="PANTHER" id="PTHR10357">
    <property type="entry name" value="ALPHA-AMYLASE FAMILY MEMBER"/>
    <property type="match status" value="1"/>
</dbReference>
<dbReference type="STRING" id="505317.OA57_07345"/>
<dbReference type="NCBIfam" id="NF007060">
    <property type="entry name" value="PRK09505.2-5"/>
    <property type="match status" value="1"/>
</dbReference>
<feature type="disulfide bond" evidence="4">
    <location>
        <begin position="60"/>
        <end position="78"/>
    </location>
</feature>
<keyword evidence="8" id="KW-1185">Reference proteome</keyword>
<feature type="active site" description="Nucleophile" evidence="1">
    <location>
        <position position="465"/>
    </location>
</feature>
<dbReference type="RefSeq" id="WP_034615668.1">
    <property type="nucleotide sequence ID" value="NZ_JSUM01000011.1"/>
</dbReference>
<sequence length="692" mass="79536">MQKLTTFTILPLILAANAYATDWHHDLFIAFRPKGENRYLAEADAQKGDYSARFFWGQQCYQPESAVRLNRVIGLRPCGGQDDMSLRLFRDGHYRAEIDLRSGMPTLKVSVDAVNSTSETAYRCPSWDGNAVVINVGRSFQEGEIIRDFYSGRTARVYNGQVRFQPAPEADGLLLLERVKEAEPIEPHFEWKNATVYFVMTDRFYNGNPDNDRSYGRKPDGMQEIATFHGGDLIGLQQKLDYLQQLGVNVLWITSPLEQIHGWVGGGDKGDFPHYAYHGYYHQDWTALDANMGNETDLRRLVEEAHKRGIRILFDVVMNHTGYATLADMQQYQFGSLYLKGDEIAQTLGKNWTDWQPKQGQNWHSFNDYINFSDKQGWQNWWGKAWIRSDIGDYDRPRFDDLRMSLASLPDIKTESDQVSGLPHFYRHKSDTLAVEKAGAVPRDYLIDWLTRWVRDYGIDGFRVDTAKHVEQSTWLQLKTAAVGALREWKKQHPQSAVDNADFWMVGEAWGHRVIKSDYFQHGFDAMLNFDLQDQAKNSLECFADIAPTYQEMSKTLSDFNMLSYISSHDTRLFLHSDAQNDLAKQKTAAALLLLTPGAVQIYYGDESGRAFGVTGSDPAQGTRSDMNWQQLAQSAVHRHLLEHWQKLARFRQRHPAIGAGIQTELSRERYYAFERRWGEDKVIVVWAGKRE</sequence>
<dbReference type="NCBIfam" id="NF007059">
    <property type="entry name" value="PRK09505.2-4"/>
    <property type="match status" value="1"/>
</dbReference>
<keyword evidence="5" id="KW-0732">Signal</keyword>
<comment type="cofactor">
    <cofactor evidence="2">
        <name>Ca(2+)</name>
        <dbReference type="ChEBI" id="CHEBI:29108"/>
    </cofactor>
    <text evidence="2">Binds 1 Ca(2+) ion per subunit.</text>
</comment>
<reference evidence="7 8" key="1">
    <citation type="submission" date="2014-11" db="EMBL/GenBank/DDBJ databases">
        <title>Draft genome sequence of Chelonobacter oris 1662T, associated with respiratory disease in Hermann's Tortoises.</title>
        <authorList>
            <person name="Kudirkiene E."/>
            <person name="Hansen M.J."/>
            <person name="Bojesen A.M."/>
        </authorList>
    </citation>
    <scope>NUCLEOTIDE SEQUENCE [LARGE SCALE GENOMIC DNA]</scope>
    <source>
        <strain evidence="7 8">1662</strain>
    </source>
</reference>
<comment type="caution">
    <text evidence="7">The sequence shown here is derived from an EMBL/GenBank/DDBJ whole genome shotgun (WGS) entry which is preliminary data.</text>
</comment>
<dbReference type="PANTHER" id="PTHR10357:SF209">
    <property type="entry name" value="PERIPLASMIC ALPHA-AMYLASE"/>
    <property type="match status" value="1"/>
</dbReference>
<accession>A0A0A3ALN6</accession>
<name>A0A0A3ALN6_9PAST</name>
<keyword evidence="2" id="KW-0106">Calcium</keyword>
<feature type="chain" id="PRO_5001998081" evidence="5">
    <location>
        <begin position="21"/>
        <end position="692"/>
    </location>
</feature>
<feature type="domain" description="Glycosyl hydrolase family 13 catalytic" evidence="6">
    <location>
        <begin position="198"/>
        <end position="652"/>
    </location>
</feature>
<gene>
    <name evidence="7" type="primary">malS</name>
    <name evidence="7" type="ORF">OA57_07345</name>
</gene>
<evidence type="ECO:0000256" key="2">
    <source>
        <dbReference type="PIRSR" id="PIRSR036917-2"/>
    </source>
</evidence>
<keyword evidence="4" id="KW-1015">Disulfide bond</keyword>
<dbReference type="GO" id="GO:0005509">
    <property type="term" value="F:calcium ion binding"/>
    <property type="evidence" value="ECO:0007669"/>
    <property type="project" value="InterPro"/>
</dbReference>
<dbReference type="OrthoDB" id="9805159at2"/>
<proteinExistence type="predicted"/>
<evidence type="ECO:0000256" key="4">
    <source>
        <dbReference type="PIRSR" id="PIRSR036917-4"/>
    </source>
</evidence>
<dbReference type="SMART" id="SM00642">
    <property type="entry name" value="Aamy"/>
    <property type="match status" value="1"/>
</dbReference>
<dbReference type="InterPro" id="IPR014635">
    <property type="entry name" value="A_amylase_MalS"/>
</dbReference>
<organism evidence="7 8">
    <name type="scientific">Chelonobacter oris</name>
    <dbReference type="NCBI Taxonomy" id="505317"/>
    <lineage>
        <taxon>Bacteria</taxon>
        <taxon>Pseudomonadati</taxon>
        <taxon>Pseudomonadota</taxon>
        <taxon>Gammaproteobacteria</taxon>
        <taxon>Pasteurellales</taxon>
        <taxon>Pasteurellaceae</taxon>
        <taxon>Chelonobacter</taxon>
    </lineage>
</organism>
<evidence type="ECO:0000256" key="5">
    <source>
        <dbReference type="SAM" id="SignalP"/>
    </source>
</evidence>
<evidence type="ECO:0000256" key="3">
    <source>
        <dbReference type="PIRSR" id="PIRSR036917-3"/>
    </source>
</evidence>
<dbReference type="Gene3D" id="3.20.20.80">
    <property type="entry name" value="Glycosidases"/>
    <property type="match status" value="2"/>
</dbReference>
<feature type="site" description="Transition state stabilizer" evidence="3">
    <location>
        <position position="570"/>
    </location>
</feature>